<gene>
    <name evidence="2" type="ORF">M9Y10_012705</name>
</gene>
<organism evidence="2 3">
    <name type="scientific">Tritrichomonas musculus</name>
    <dbReference type="NCBI Taxonomy" id="1915356"/>
    <lineage>
        <taxon>Eukaryota</taxon>
        <taxon>Metamonada</taxon>
        <taxon>Parabasalia</taxon>
        <taxon>Tritrichomonadida</taxon>
        <taxon>Tritrichomonadidae</taxon>
        <taxon>Tritrichomonas</taxon>
    </lineage>
</organism>
<sequence>MFNSVTGQKARKSRSDKEKDKDKNITFKVEHAENQRFKNKFYQLKDKFLNYVKETKGPHLWSSIMEFCKEKYNILYDHISNIHVSSSNHGNRFQSEKLRQFFILISFHGRSLMELLKKTFAFPSWKSTMRWKKSFLQQYNISFDGSIESLSQLISTIYKDEMNDRRVVIAIDAVSVSPNISVSIDGEVTGLVHLNHIDESDAIQIIRSPEDFASFVEAHANQAIRYFFVLYLCPLNPNYISIPICIIPQETGNANKSITSVFDDVVNNLKSIGMSIIGVAYDGDPGWLSRTNAFVQELCNLILLHPEFTLEDLAELAVHVNCGRFIYEDLLHLTKCDRYRKVSGASICPTLYEASATINKESFEKSGIPKWITDNNHYTKMDDTLPIKFFTLENIQHLRKIKRFDLSFSLMPSTLLIEAVLNENYTKSQRLDLLSFGYSIIYIYYTELQAYTSEGTIKPQSTSKSKGEGKCVTLFEKKFCQKYMALCASLSNQISKKGCVDLGALGSHHLEHFFGSIRRVSRGNDCSDKFLAMCYDAILRIIISNNLQIDSTEIKRKSSSGIFIEEEEEVTNSHSIIDYIKIAWCLFSKFRNQGDFFDLKLFRLATENGEDIIPEGEAFGIIESILQCGKSHKNIKIMSAKKEKMIIRSGLTNDKRLTESKQISKMITRSQTPSTLIIEVEESKVKASTNIQPEDSDDEQDNEEDRVRSIIKDIEEKE</sequence>
<evidence type="ECO:0000313" key="2">
    <source>
        <dbReference type="EMBL" id="KAK8861013.1"/>
    </source>
</evidence>
<feature type="region of interest" description="Disordered" evidence="1">
    <location>
        <begin position="1"/>
        <end position="23"/>
    </location>
</feature>
<name>A0ABR2IE76_9EUKA</name>
<evidence type="ECO:0000313" key="3">
    <source>
        <dbReference type="Proteomes" id="UP001470230"/>
    </source>
</evidence>
<evidence type="ECO:0000256" key="1">
    <source>
        <dbReference type="SAM" id="MobiDB-lite"/>
    </source>
</evidence>
<dbReference type="EMBL" id="JAPFFF010000018">
    <property type="protein sequence ID" value="KAK8861013.1"/>
    <property type="molecule type" value="Genomic_DNA"/>
</dbReference>
<keyword evidence="3" id="KW-1185">Reference proteome</keyword>
<protein>
    <submittedName>
        <fullName evidence="2">Uncharacterized protein</fullName>
    </submittedName>
</protein>
<proteinExistence type="predicted"/>
<comment type="caution">
    <text evidence="2">The sequence shown here is derived from an EMBL/GenBank/DDBJ whole genome shotgun (WGS) entry which is preliminary data.</text>
</comment>
<feature type="compositionally biased region" description="Basic and acidic residues" evidence="1">
    <location>
        <begin position="13"/>
        <end position="23"/>
    </location>
</feature>
<feature type="region of interest" description="Disordered" evidence="1">
    <location>
        <begin position="685"/>
        <end position="706"/>
    </location>
</feature>
<accession>A0ABR2IE76</accession>
<reference evidence="2 3" key="1">
    <citation type="submission" date="2024-04" db="EMBL/GenBank/DDBJ databases">
        <title>Tritrichomonas musculus Genome.</title>
        <authorList>
            <person name="Alves-Ferreira E."/>
            <person name="Grigg M."/>
            <person name="Lorenzi H."/>
            <person name="Galac M."/>
        </authorList>
    </citation>
    <scope>NUCLEOTIDE SEQUENCE [LARGE SCALE GENOMIC DNA]</scope>
    <source>
        <strain evidence="2 3">EAF2021</strain>
    </source>
</reference>
<dbReference type="Proteomes" id="UP001470230">
    <property type="component" value="Unassembled WGS sequence"/>
</dbReference>
<feature type="compositionally biased region" description="Acidic residues" evidence="1">
    <location>
        <begin position="694"/>
        <end position="704"/>
    </location>
</feature>